<gene>
    <name evidence="5" type="ORF">APUU_60303A</name>
</gene>
<dbReference type="PANTHER" id="PTHR46228:SF2">
    <property type="entry name" value="KELCH REPEAT PROTEIN (AFU_ORTHOLOGUE AFUA_4G14350)"/>
    <property type="match status" value="1"/>
</dbReference>
<keyword evidence="4" id="KW-1133">Transmembrane helix</keyword>
<dbReference type="PANTHER" id="PTHR46228">
    <property type="entry name" value="KELCH DOMAIN-CONTAINING PROTEIN"/>
    <property type="match status" value="1"/>
</dbReference>
<dbReference type="EMBL" id="AP024448">
    <property type="protein sequence ID" value="BCS27255.1"/>
    <property type="molecule type" value="Genomic_DNA"/>
</dbReference>
<evidence type="ECO:0008006" key="7">
    <source>
        <dbReference type="Google" id="ProtNLM"/>
    </source>
</evidence>
<dbReference type="Gene3D" id="2.120.10.80">
    <property type="entry name" value="Kelch-type beta propeller"/>
    <property type="match status" value="1"/>
</dbReference>
<keyword evidence="4" id="KW-0472">Membrane</keyword>
<dbReference type="AlphaFoldDB" id="A0A7R7XT44"/>
<dbReference type="InterPro" id="IPR015915">
    <property type="entry name" value="Kelch-typ_b-propeller"/>
</dbReference>
<evidence type="ECO:0000256" key="1">
    <source>
        <dbReference type="ARBA" id="ARBA00022441"/>
    </source>
</evidence>
<keyword evidence="6" id="KW-1185">Reference proteome</keyword>
<evidence type="ECO:0000313" key="5">
    <source>
        <dbReference type="EMBL" id="BCS27255.1"/>
    </source>
</evidence>
<keyword evidence="4" id="KW-0812">Transmembrane</keyword>
<proteinExistence type="predicted"/>
<feature type="region of interest" description="Disordered" evidence="3">
    <location>
        <begin position="553"/>
        <end position="628"/>
    </location>
</feature>
<reference evidence="5" key="1">
    <citation type="submission" date="2021-01" db="EMBL/GenBank/DDBJ databases">
        <authorList>
            <consortium name="Aspergillus puulaauensis MK2 genome sequencing consortium"/>
            <person name="Kazuki M."/>
            <person name="Futagami T."/>
        </authorList>
    </citation>
    <scope>NUCLEOTIDE SEQUENCE</scope>
    <source>
        <strain evidence="5">MK2</strain>
    </source>
</reference>
<keyword evidence="1" id="KW-0880">Kelch repeat</keyword>
<protein>
    <recommendedName>
        <fullName evidence="7">Kelch repeat protein</fullName>
    </recommendedName>
</protein>
<evidence type="ECO:0000256" key="3">
    <source>
        <dbReference type="SAM" id="MobiDB-lite"/>
    </source>
</evidence>
<dbReference type="SUPFAM" id="SSF50965">
    <property type="entry name" value="Galactose oxidase, central domain"/>
    <property type="match status" value="1"/>
</dbReference>
<dbReference type="Proteomes" id="UP000654913">
    <property type="component" value="Chromosome 6"/>
</dbReference>
<organism evidence="5 6">
    <name type="scientific">Aspergillus puulaauensis</name>
    <dbReference type="NCBI Taxonomy" id="1220207"/>
    <lineage>
        <taxon>Eukaryota</taxon>
        <taxon>Fungi</taxon>
        <taxon>Dikarya</taxon>
        <taxon>Ascomycota</taxon>
        <taxon>Pezizomycotina</taxon>
        <taxon>Eurotiomycetes</taxon>
        <taxon>Eurotiomycetidae</taxon>
        <taxon>Eurotiales</taxon>
        <taxon>Aspergillaceae</taxon>
        <taxon>Aspergillus</taxon>
    </lineage>
</organism>
<feature type="compositionally biased region" description="Basic and acidic residues" evidence="3">
    <location>
        <begin position="608"/>
        <end position="628"/>
    </location>
</feature>
<accession>A0A7R7XT44</accession>
<evidence type="ECO:0000256" key="2">
    <source>
        <dbReference type="ARBA" id="ARBA00022737"/>
    </source>
</evidence>
<evidence type="ECO:0000313" key="6">
    <source>
        <dbReference type="Proteomes" id="UP000654913"/>
    </source>
</evidence>
<feature type="compositionally biased region" description="Low complexity" evidence="3">
    <location>
        <begin position="508"/>
        <end position="523"/>
    </location>
</feature>
<sequence>MHATRGQHQAPNLLLPSKPPHLMNMRLFPWNLVATVITALAGRSQAQLIQSNASFCNWADARVNTVRDIVYLDGGQLYEEIGFENGQTTLKSDTNEDSLYYMNLSSSLNTTSDNLTSLFHRIPYDQATIPNTLVRGYDSGVMFANDDRLYLYGGLYPPTDSMDDAPAAAALAYEPSQDRDPGSGEFTTMDTSNVTRYVTYGAGVSSPSENLGFYVSGLRAPNWGPIWDNVTATELSENMIKVDMSTGQDSPTWSNLTLPPHVPPRVGAEAVWLPVSESGAIVLIGGVTILESVYPAGLNENDTTRSKSVSPSFMQTVSVYDIAGDTWYSQNTTGEHPPQLTQFCSVYASAPDRSSHNIYIYGGYDGLEPSNQPLDRVYVLSIPAFQWALVYSGGGYTSGRRDHTCIKPYPDQMLVLGGRALNGGLRSCVDIIRVFNLNTLTFQDTYDTDTWSQYEVPGMISQIIGGEPSGGATLTSPVSWTNTSLRDVFAAEYNKPITTWYRDRDNTTSDNNTTTDPPSSNFPPWGGGLIGGLLGLLAVALAIGAAFWLQRRRKTREGTSPQDQKQGEKKEQTELSSNGAVSNAAELGVPGSHSTAEAGSWPVYEMNGRPERPAELPTPHNDHSTRET</sequence>
<feature type="region of interest" description="Disordered" evidence="3">
    <location>
        <begin position="501"/>
        <end position="523"/>
    </location>
</feature>
<name>A0A7R7XT44_9EURO</name>
<dbReference type="InterPro" id="IPR011043">
    <property type="entry name" value="Gal_Oxase/kelch_b-propeller"/>
</dbReference>
<dbReference type="GeneID" id="64977260"/>
<dbReference type="RefSeq" id="XP_041559449.1">
    <property type="nucleotide sequence ID" value="XM_041693528.1"/>
</dbReference>
<reference evidence="5" key="2">
    <citation type="submission" date="2021-02" db="EMBL/GenBank/DDBJ databases">
        <title>Aspergillus puulaauensis MK2 genome sequence.</title>
        <authorList>
            <person name="Futagami T."/>
            <person name="Mori K."/>
            <person name="Kadooka C."/>
            <person name="Tanaka T."/>
        </authorList>
    </citation>
    <scope>NUCLEOTIDE SEQUENCE</scope>
    <source>
        <strain evidence="5">MK2</strain>
    </source>
</reference>
<feature type="transmembrane region" description="Helical" evidence="4">
    <location>
        <begin position="525"/>
        <end position="549"/>
    </location>
</feature>
<dbReference type="KEGG" id="apuu:APUU_60303A"/>
<evidence type="ECO:0000256" key="4">
    <source>
        <dbReference type="SAM" id="Phobius"/>
    </source>
</evidence>
<keyword evidence="2" id="KW-0677">Repeat</keyword>
<dbReference type="OrthoDB" id="540004at2759"/>